<dbReference type="EMBL" id="NIXT01005784">
    <property type="protein sequence ID" value="OXD88187.1"/>
    <property type="molecule type" value="Genomic_DNA"/>
</dbReference>
<sequence length="70" mass="8028">ALLVNDKSNFKFLLHHADYLNREHDELPNLVDKSIATTKRFDALKVFMTMQNVGPKALGDMYDHLLAQTL</sequence>
<dbReference type="Gene3D" id="3.40.640.10">
    <property type="entry name" value="Type I PLP-dependent aspartate aminotransferase-like (Major domain)"/>
    <property type="match status" value="1"/>
</dbReference>
<dbReference type="InterPro" id="IPR015424">
    <property type="entry name" value="PyrdxlP-dep_Trfase"/>
</dbReference>
<accession>A0A227G2R3</accession>
<reference evidence="1 2" key="1">
    <citation type="journal article" date="2017" name="Appl. Environ. Microbiol.">
        <title>Parallel evolution of two clades of a major Atlantic endemic Vibrio parahaemolyticus pathogen lineage by independent acquisition of related pathogenicity islands.</title>
        <authorList>
            <person name="Xu F."/>
            <person name="Gonzalez-Escalona N."/>
            <person name="Drees K.P."/>
            <person name="Sebra R.P."/>
            <person name="Cooper V.S."/>
            <person name="Jones S.H."/>
            <person name="Whistler C.A."/>
        </authorList>
    </citation>
    <scope>NUCLEOTIDE SEQUENCE [LARGE SCALE GENOMIC DNA]</scope>
    <source>
        <strain evidence="1 2">MAVP-3</strain>
    </source>
</reference>
<gene>
    <name evidence="1" type="ORF">CA163_40410</name>
</gene>
<feature type="non-terminal residue" evidence="1">
    <location>
        <position position="1"/>
    </location>
</feature>
<dbReference type="InterPro" id="IPR015421">
    <property type="entry name" value="PyrdxlP-dep_Trfase_major"/>
</dbReference>
<protein>
    <submittedName>
        <fullName evidence="1">Uncharacterized protein</fullName>
    </submittedName>
</protein>
<name>A0A227G2R3_VIBPH</name>
<proteinExistence type="predicted"/>
<dbReference type="AlphaFoldDB" id="A0A227G2R3"/>
<organism evidence="1 2">
    <name type="scientific">Vibrio parahaemolyticus</name>
    <dbReference type="NCBI Taxonomy" id="670"/>
    <lineage>
        <taxon>Bacteria</taxon>
        <taxon>Pseudomonadati</taxon>
        <taxon>Pseudomonadota</taxon>
        <taxon>Gammaproteobacteria</taxon>
        <taxon>Vibrionales</taxon>
        <taxon>Vibrionaceae</taxon>
        <taxon>Vibrio</taxon>
    </lineage>
</organism>
<dbReference type="Gene3D" id="3.90.1150.10">
    <property type="entry name" value="Aspartate Aminotransferase, domain 1"/>
    <property type="match status" value="1"/>
</dbReference>
<dbReference type="SUPFAM" id="SSF53383">
    <property type="entry name" value="PLP-dependent transferases"/>
    <property type="match status" value="1"/>
</dbReference>
<evidence type="ECO:0000313" key="1">
    <source>
        <dbReference type="EMBL" id="OXD88187.1"/>
    </source>
</evidence>
<dbReference type="Proteomes" id="UP000214596">
    <property type="component" value="Unassembled WGS sequence"/>
</dbReference>
<comment type="caution">
    <text evidence="1">The sequence shown here is derived from an EMBL/GenBank/DDBJ whole genome shotgun (WGS) entry which is preliminary data.</text>
</comment>
<evidence type="ECO:0000313" key="2">
    <source>
        <dbReference type="Proteomes" id="UP000214596"/>
    </source>
</evidence>
<dbReference type="InterPro" id="IPR015422">
    <property type="entry name" value="PyrdxlP-dep_Trfase_small"/>
</dbReference>
<feature type="non-terminal residue" evidence="1">
    <location>
        <position position="70"/>
    </location>
</feature>